<gene>
    <name evidence="1" type="ORF">Vadar_015575</name>
</gene>
<keyword evidence="2" id="KW-1185">Reference proteome</keyword>
<accession>A0ACB7Z4K6</accession>
<proteinExistence type="predicted"/>
<organism evidence="1 2">
    <name type="scientific">Vaccinium darrowii</name>
    <dbReference type="NCBI Taxonomy" id="229202"/>
    <lineage>
        <taxon>Eukaryota</taxon>
        <taxon>Viridiplantae</taxon>
        <taxon>Streptophyta</taxon>
        <taxon>Embryophyta</taxon>
        <taxon>Tracheophyta</taxon>
        <taxon>Spermatophyta</taxon>
        <taxon>Magnoliopsida</taxon>
        <taxon>eudicotyledons</taxon>
        <taxon>Gunneridae</taxon>
        <taxon>Pentapetalae</taxon>
        <taxon>asterids</taxon>
        <taxon>Ericales</taxon>
        <taxon>Ericaceae</taxon>
        <taxon>Vaccinioideae</taxon>
        <taxon>Vaccinieae</taxon>
        <taxon>Vaccinium</taxon>
    </lineage>
</organism>
<comment type="caution">
    <text evidence="1">The sequence shown here is derived from an EMBL/GenBank/DDBJ whole genome shotgun (WGS) entry which is preliminary data.</text>
</comment>
<reference evidence="1 2" key="1">
    <citation type="journal article" date="2021" name="Hortic Res">
        <title>High-quality reference genome and annotation aids understanding of berry development for evergreen blueberry (Vaccinium darrowii).</title>
        <authorList>
            <person name="Yu J."/>
            <person name="Hulse-Kemp A.M."/>
            <person name="Babiker E."/>
            <person name="Staton M."/>
        </authorList>
    </citation>
    <scope>NUCLEOTIDE SEQUENCE [LARGE SCALE GENOMIC DNA]</scope>
    <source>
        <strain evidence="2">cv. NJ 8807/NJ 8810</strain>
        <tissue evidence="1">Young leaf</tissue>
    </source>
</reference>
<evidence type="ECO:0000313" key="2">
    <source>
        <dbReference type="Proteomes" id="UP000828048"/>
    </source>
</evidence>
<dbReference type="Proteomes" id="UP000828048">
    <property type="component" value="Chromosome 4"/>
</dbReference>
<protein>
    <submittedName>
        <fullName evidence="1">Uncharacterized protein</fullName>
    </submittedName>
</protein>
<sequence length="675" mass="77705">MDKSWMTIKNRIKSKESREGVNSFIEFAKANVGLGDDIRCPCVKCMNVKKQTTDDVKIQLILKGISPSYKTWVRHGESVPVPIHEPRVSNVEAHPQSDSSIDRVEGQNLEEDRDELSNMLEEIYRSIFMDDVDDLADSLEREHVGNFDKLFDDAQQPLFPGCKTFTVLSFVVKMLHIKVHSKWTNRSFNMNMKRLLPIGMRGYLNKELRTTLFELRNFFQQLCSKTLKKTDLEILEDQIVLILCKLEKFFPPAFFAVMVHLATHLPREAILGGPVQYRWMYPIERLLGILKGLVSNKAHPEGSIAEAYISKECTTFCSMYLNGFETVFNREERNDDGGECGPGFPIFTQNVRPFGLITRELDVPVSQVEQAHWFVLLNSSEVDQYREEHKNLLQIENAASILSRQRKEFPKWFKHRSAEATDELWSLAIGPLPIVKLYSACISNGIRFHTIERDSRRKTQNSGLVVEGDHNEQSTNFYGHLCKVWELSYLFEHRVVLFQCEWFNTDTGGNKTFRVDANCTAIDVRSRWYKNDPFVVPSQVQQVFYISDTTESHGNWKIVQRFQHRGIWDVPEMDLEVDDSEETHVLNHAFQQDESNNVVPILVEDSTATPLDKLDLDAEIIPPELVLQSHGREQVGGSDDEGFICDEEDESVDEESDEEEEEMISTDSETDPDID</sequence>
<name>A0ACB7Z4K6_9ERIC</name>
<dbReference type="EMBL" id="CM037154">
    <property type="protein sequence ID" value="KAH7860614.1"/>
    <property type="molecule type" value="Genomic_DNA"/>
</dbReference>
<evidence type="ECO:0000313" key="1">
    <source>
        <dbReference type="EMBL" id="KAH7860614.1"/>
    </source>
</evidence>